<protein>
    <submittedName>
        <fullName evidence="1">Uncharacterized protein</fullName>
    </submittedName>
</protein>
<sequence length="40" mass="4897">MPQMVFRIKVCTQNICGKQNRYEKFRKAKPHLIQNYEIQN</sequence>
<comment type="caution">
    <text evidence="1">The sequence shown here is derived from an EMBL/GenBank/DDBJ whole genome shotgun (WGS) entry which is preliminary data.</text>
</comment>
<evidence type="ECO:0000313" key="2">
    <source>
        <dbReference type="EMBL" id="CAD8089796.1"/>
    </source>
</evidence>
<dbReference type="Proteomes" id="UP000692954">
    <property type="component" value="Unassembled WGS sequence"/>
</dbReference>
<evidence type="ECO:0000313" key="3">
    <source>
        <dbReference type="Proteomes" id="UP000692954"/>
    </source>
</evidence>
<proteinExistence type="predicted"/>
<keyword evidence="3" id="KW-1185">Reference proteome</keyword>
<organism evidence="1 3">
    <name type="scientific">Paramecium sonneborni</name>
    <dbReference type="NCBI Taxonomy" id="65129"/>
    <lineage>
        <taxon>Eukaryota</taxon>
        <taxon>Sar</taxon>
        <taxon>Alveolata</taxon>
        <taxon>Ciliophora</taxon>
        <taxon>Intramacronucleata</taxon>
        <taxon>Oligohymenophorea</taxon>
        <taxon>Peniculida</taxon>
        <taxon>Parameciidae</taxon>
        <taxon>Paramecium</taxon>
    </lineage>
</organism>
<dbReference type="AlphaFoldDB" id="A0A8S1NCC4"/>
<dbReference type="EMBL" id="CAJJDN010000054">
    <property type="protein sequence ID" value="CAD8089796.1"/>
    <property type="molecule type" value="Genomic_DNA"/>
</dbReference>
<name>A0A8S1NCC4_9CILI</name>
<dbReference type="EMBL" id="CAJJDN010000054">
    <property type="protein sequence ID" value="CAD8089792.1"/>
    <property type="molecule type" value="Genomic_DNA"/>
</dbReference>
<gene>
    <name evidence="1" type="ORF">PSON_ATCC_30995.1.T0540311</name>
    <name evidence="2" type="ORF">PSON_ATCC_30995.1.T0540313</name>
</gene>
<reference evidence="1" key="1">
    <citation type="submission" date="2021-01" db="EMBL/GenBank/DDBJ databases">
        <authorList>
            <consortium name="Genoscope - CEA"/>
            <person name="William W."/>
        </authorList>
    </citation>
    <scope>NUCLEOTIDE SEQUENCE</scope>
</reference>
<evidence type="ECO:0000313" key="1">
    <source>
        <dbReference type="EMBL" id="CAD8089792.1"/>
    </source>
</evidence>
<accession>A0A8S1NCC4</accession>